<gene>
    <name evidence="1" type="ORF">Baya_9665</name>
</gene>
<organism evidence="1 2">
    <name type="scientific">Bagarius yarrelli</name>
    <name type="common">Goonch</name>
    <name type="synonym">Bagrus yarrelli</name>
    <dbReference type="NCBI Taxonomy" id="175774"/>
    <lineage>
        <taxon>Eukaryota</taxon>
        <taxon>Metazoa</taxon>
        <taxon>Chordata</taxon>
        <taxon>Craniata</taxon>
        <taxon>Vertebrata</taxon>
        <taxon>Euteleostomi</taxon>
        <taxon>Actinopterygii</taxon>
        <taxon>Neopterygii</taxon>
        <taxon>Teleostei</taxon>
        <taxon>Ostariophysi</taxon>
        <taxon>Siluriformes</taxon>
        <taxon>Sisoridae</taxon>
        <taxon>Sisorinae</taxon>
        <taxon>Bagarius</taxon>
    </lineage>
</organism>
<sequence>MGAPDTQLKFTVQSSRGWWSRGGPGSRIGGQTCDALADLDLVAEGGCGTIKGLQKKAEQGAMAELAHDSGQK</sequence>
<keyword evidence="2" id="KW-1185">Reference proteome</keyword>
<protein>
    <submittedName>
        <fullName evidence="1">Uncharacterized protein</fullName>
    </submittedName>
</protein>
<dbReference type="Proteomes" id="UP000319801">
    <property type="component" value="Unassembled WGS sequence"/>
</dbReference>
<dbReference type="EMBL" id="VCAZ01000074">
    <property type="protein sequence ID" value="TSP25440.1"/>
    <property type="molecule type" value="Genomic_DNA"/>
</dbReference>
<name>A0A556UXV3_BAGYA</name>
<accession>A0A556UXV3</accession>
<evidence type="ECO:0000313" key="1">
    <source>
        <dbReference type="EMBL" id="TSP25440.1"/>
    </source>
</evidence>
<dbReference type="AlphaFoldDB" id="A0A556UXV3"/>
<evidence type="ECO:0000313" key="2">
    <source>
        <dbReference type="Proteomes" id="UP000319801"/>
    </source>
</evidence>
<proteinExistence type="predicted"/>
<comment type="caution">
    <text evidence="1">The sequence shown here is derived from an EMBL/GenBank/DDBJ whole genome shotgun (WGS) entry which is preliminary data.</text>
</comment>
<reference evidence="1 2" key="1">
    <citation type="journal article" date="2019" name="Genome Biol. Evol.">
        <title>Whole-Genome Sequencing of the Giant Devil Catfish, Bagarius yarrelli.</title>
        <authorList>
            <person name="Jiang W."/>
            <person name="Lv Y."/>
            <person name="Cheng L."/>
            <person name="Yang K."/>
            <person name="Chao B."/>
            <person name="Wang X."/>
            <person name="Li Y."/>
            <person name="Pan X."/>
            <person name="You X."/>
            <person name="Zhang Y."/>
            <person name="Yang J."/>
            <person name="Li J."/>
            <person name="Zhang X."/>
            <person name="Liu S."/>
            <person name="Sun C."/>
            <person name="Yang J."/>
            <person name="Shi Q."/>
        </authorList>
    </citation>
    <scope>NUCLEOTIDE SEQUENCE [LARGE SCALE GENOMIC DNA]</scope>
    <source>
        <strain evidence="1">JWS20170419001</strain>
        <tissue evidence="1">Muscle</tissue>
    </source>
</reference>